<accession>A0A344U9I8</accession>
<name>A0A344U9I8_9ACTN</name>
<evidence type="ECO:0000313" key="1">
    <source>
        <dbReference type="EMBL" id="AXE27559.1"/>
    </source>
</evidence>
<reference evidence="1 2" key="1">
    <citation type="submission" date="2018-01" db="EMBL/GenBank/DDBJ databases">
        <title>Draft genome Sequence of streptomyces globosus LZH-48.</title>
        <authorList>
            <person name="Ran K."/>
            <person name="Li Z."/>
            <person name="Wei S."/>
            <person name="Dong R."/>
        </authorList>
    </citation>
    <scope>NUCLEOTIDE SEQUENCE [LARGE SCALE GENOMIC DNA]</scope>
    <source>
        <strain evidence="1 2">LZH-48</strain>
    </source>
</reference>
<dbReference type="Gene3D" id="2.30.110.10">
    <property type="entry name" value="Electron Transport, Fmn-binding Protein, Chain A"/>
    <property type="match status" value="1"/>
</dbReference>
<dbReference type="Pfam" id="PF04075">
    <property type="entry name" value="F420H2_quin_red"/>
    <property type="match status" value="1"/>
</dbReference>
<organism evidence="1 2">
    <name type="scientific">Streptomyces globosus</name>
    <dbReference type="NCBI Taxonomy" id="68209"/>
    <lineage>
        <taxon>Bacteria</taxon>
        <taxon>Bacillati</taxon>
        <taxon>Actinomycetota</taxon>
        <taxon>Actinomycetes</taxon>
        <taxon>Kitasatosporales</taxon>
        <taxon>Streptomycetaceae</taxon>
        <taxon>Streptomyces</taxon>
    </lineage>
</organism>
<keyword evidence="2" id="KW-1185">Reference proteome</keyword>
<dbReference type="KEGG" id="sgz:C0216_16965"/>
<dbReference type="AlphaFoldDB" id="A0A344U9I8"/>
<dbReference type="OrthoDB" id="163266at2"/>
<dbReference type="InterPro" id="IPR012349">
    <property type="entry name" value="Split_barrel_FMN-bd"/>
</dbReference>
<dbReference type="NCBIfam" id="TIGR00026">
    <property type="entry name" value="hi_GC_TIGR00026"/>
    <property type="match status" value="1"/>
</dbReference>
<gene>
    <name evidence="1" type="ORF">C0216_16965</name>
</gene>
<dbReference type="Proteomes" id="UP000252004">
    <property type="component" value="Chromosome"/>
</dbReference>
<dbReference type="InterPro" id="IPR004378">
    <property type="entry name" value="F420H2_quin_Rdtase"/>
</dbReference>
<dbReference type="EMBL" id="CP030862">
    <property type="protein sequence ID" value="AXE27559.1"/>
    <property type="molecule type" value="Genomic_DNA"/>
</dbReference>
<proteinExistence type="predicted"/>
<sequence>MLLLTHTGRVSGRPRQVVVEVLAPGGRPGSYLIASGYGERSQWLRNVLAEPCVRYQVGRRKFEGTAVPLPPEESGRQLAEYARRHPRLAAKLMQALGHNPQSRADFEALGADRRNGVPLVEVSPHHGTAAGGPALPG</sequence>
<evidence type="ECO:0000313" key="2">
    <source>
        <dbReference type="Proteomes" id="UP000252004"/>
    </source>
</evidence>
<dbReference type="GO" id="GO:0016491">
    <property type="term" value="F:oxidoreductase activity"/>
    <property type="evidence" value="ECO:0007669"/>
    <property type="project" value="InterPro"/>
</dbReference>
<protein>
    <submittedName>
        <fullName evidence="1">Nitroreductase family deazaflavin-dependent oxidoreductase</fullName>
    </submittedName>
</protein>